<dbReference type="EMBL" id="CM042016">
    <property type="protein sequence ID" value="KAI3700476.1"/>
    <property type="molecule type" value="Genomic_DNA"/>
</dbReference>
<evidence type="ECO:0000313" key="2">
    <source>
        <dbReference type="Proteomes" id="UP001055811"/>
    </source>
</evidence>
<evidence type="ECO:0000313" key="1">
    <source>
        <dbReference type="EMBL" id="KAI3700476.1"/>
    </source>
</evidence>
<protein>
    <submittedName>
        <fullName evidence="1">Uncharacterized protein</fullName>
    </submittedName>
</protein>
<keyword evidence="2" id="KW-1185">Reference proteome</keyword>
<accession>A0ACB8ZRZ4</accession>
<sequence>MLRPPLYPTTTSIESPPLRRFCFPLKILLQPVDQVRAVRFEQDYRRKLEEVEALHLPRKESNSSTNGKDGNKKPETLGVAGIALQYANLITQMDNIASRPISLPPNTRDNLYNGLPTNVKDGNKKPETLVVILDEKGINSRLQEMVDLIGDVDVEPESAHMVLDDLKPPIIKLSK</sequence>
<comment type="caution">
    <text evidence="1">The sequence shown here is derived from an EMBL/GenBank/DDBJ whole genome shotgun (WGS) entry which is preliminary data.</text>
</comment>
<name>A0ACB8ZRZ4_CICIN</name>
<proteinExistence type="predicted"/>
<dbReference type="Proteomes" id="UP001055811">
    <property type="component" value="Linkage Group LG08"/>
</dbReference>
<gene>
    <name evidence="1" type="ORF">L2E82_45106</name>
</gene>
<reference evidence="2" key="1">
    <citation type="journal article" date="2022" name="Mol. Ecol. Resour.">
        <title>The genomes of chicory, endive, great burdock and yacon provide insights into Asteraceae palaeo-polyploidization history and plant inulin production.</title>
        <authorList>
            <person name="Fan W."/>
            <person name="Wang S."/>
            <person name="Wang H."/>
            <person name="Wang A."/>
            <person name="Jiang F."/>
            <person name="Liu H."/>
            <person name="Zhao H."/>
            <person name="Xu D."/>
            <person name="Zhang Y."/>
        </authorList>
    </citation>
    <scope>NUCLEOTIDE SEQUENCE [LARGE SCALE GENOMIC DNA]</scope>
    <source>
        <strain evidence="2">cv. Punajuju</strain>
    </source>
</reference>
<reference evidence="1 2" key="2">
    <citation type="journal article" date="2022" name="Mol. Ecol. Resour.">
        <title>The genomes of chicory, endive, great burdock and yacon provide insights into Asteraceae paleo-polyploidization history and plant inulin production.</title>
        <authorList>
            <person name="Fan W."/>
            <person name="Wang S."/>
            <person name="Wang H."/>
            <person name="Wang A."/>
            <person name="Jiang F."/>
            <person name="Liu H."/>
            <person name="Zhao H."/>
            <person name="Xu D."/>
            <person name="Zhang Y."/>
        </authorList>
    </citation>
    <scope>NUCLEOTIDE SEQUENCE [LARGE SCALE GENOMIC DNA]</scope>
    <source>
        <strain evidence="2">cv. Punajuju</strain>
        <tissue evidence="1">Leaves</tissue>
    </source>
</reference>
<organism evidence="1 2">
    <name type="scientific">Cichorium intybus</name>
    <name type="common">Chicory</name>
    <dbReference type="NCBI Taxonomy" id="13427"/>
    <lineage>
        <taxon>Eukaryota</taxon>
        <taxon>Viridiplantae</taxon>
        <taxon>Streptophyta</taxon>
        <taxon>Embryophyta</taxon>
        <taxon>Tracheophyta</taxon>
        <taxon>Spermatophyta</taxon>
        <taxon>Magnoliopsida</taxon>
        <taxon>eudicotyledons</taxon>
        <taxon>Gunneridae</taxon>
        <taxon>Pentapetalae</taxon>
        <taxon>asterids</taxon>
        <taxon>campanulids</taxon>
        <taxon>Asterales</taxon>
        <taxon>Asteraceae</taxon>
        <taxon>Cichorioideae</taxon>
        <taxon>Cichorieae</taxon>
        <taxon>Cichoriinae</taxon>
        <taxon>Cichorium</taxon>
    </lineage>
</organism>